<evidence type="ECO:0000256" key="1">
    <source>
        <dbReference type="SAM" id="Coils"/>
    </source>
</evidence>
<organism evidence="3 4">
    <name type="scientific">Fusarium oxysporum f. sp. narcissi</name>
    <dbReference type="NCBI Taxonomy" id="451672"/>
    <lineage>
        <taxon>Eukaryota</taxon>
        <taxon>Fungi</taxon>
        <taxon>Dikarya</taxon>
        <taxon>Ascomycota</taxon>
        <taxon>Pezizomycotina</taxon>
        <taxon>Sordariomycetes</taxon>
        <taxon>Hypocreomycetidae</taxon>
        <taxon>Hypocreales</taxon>
        <taxon>Nectriaceae</taxon>
        <taxon>Fusarium</taxon>
        <taxon>Fusarium oxysporum species complex</taxon>
    </lineage>
</organism>
<evidence type="ECO:0000256" key="2">
    <source>
        <dbReference type="SAM" id="MobiDB-lite"/>
    </source>
</evidence>
<proteinExistence type="predicted"/>
<reference evidence="3 4" key="1">
    <citation type="submission" date="2016-12" db="EMBL/GenBank/DDBJ databases">
        <title>Draft genome sequence of Fusarium oxysporum causing rot on Narcissus.</title>
        <authorList>
            <person name="Armitage A.D."/>
            <person name="Taylor A."/>
            <person name="Clarkson J.P."/>
            <person name="Harrison R.J."/>
            <person name="Jackson A.C."/>
        </authorList>
    </citation>
    <scope>NUCLEOTIDE SEQUENCE [LARGE SCALE GENOMIC DNA]</scope>
    <source>
        <strain evidence="3 4">N139</strain>
    </source>
</reference>
<protein>
    <submittedName>
        <fullName evidence="3">Uncharacterized protein</fullName>
    </submittedName>
</protein>
<evidence type="ECO:0000313" key="4">
    <source>
        <dbReference type="Proteomes" id="UP000290540"/>
    </source>
</evidence>
<feature type="coiled-coil region" evidence="1">
    <location>
        <begin position="8"/>
        <end position="57"/>
    </location>
</feature>
<evidence type="ECO:0000313" key="3">
    <source>
        <dbReference type="EMBL" id="RYC80449.1"/>
    </source>
</evidence>
<sequence>MVNDKMSLTLLRELISKLEEKKRQLENEQCECAQRFVASLEEMVRENKAQLESLEHGSLEVPAIPHEPGGGIEPAVIRGRLYDAGDENNMPQQKHQRTESDPDYFTPSESGLVGQPQGKKLKVPIQPGLEERNQDREEMKWGFWNDAFSFVVNLAKVKRIEYSIETHHVRFMTERDARELGADGKPRGIVIQPFPLERTFRDFLSFCRDSGMEEFDDSETWNAMAFKQLAGPGDANQQLVE</sequence>
<dbReference type="EMBL" id="MQTW01000372">
    <property type="protein sequence ID" value="RYC80449.1"/>
    <property type="molecule type" value="Genomic_DNA"/>
</dbReference>
<gene>
    <name evidence="3" type="ORF">BFJ63_vAg16661</name>
</gene>
<dbReference type="Proteomes" id="UP000290540">
    <property type="component" value="Unassembled WGS sequence"/>
</dbReference>
<comment type="caution">
    <text evidence="3">The sequence shown here is derived from an EMBL/GenBank/DDBJ whole genome shotgun (WGS) entry which is preliminary data.</text>
</comment>
<dbReference type="AlphaFoldDB" id="A0A4Q2V671"/>
<keyword evidence="1" id="KW-0175">Coiled coil</keyword>
<name>A0A4Q2V671_FUSOX</name>
<feature type="region of interest" description="Disordered" evidence="2">
    <location>
        <begin position="85"/>
        <end position="120"/>
    </location>
</feature>
<accession>A0A4Q2V671</accession>